<feature type="domain" description="Peptidase S1" evidence="15">
    <location>
        <begin position="246"/>
        <end position="478"/>
    </location>
</feature>
<evidence type="ECO:0000256" key="11">
    <source>
        <dbReference type="PROSITE-ProRule" id="PRU00076"/>
    </source>
</evidence>
<feature type="active site" description="Charge relay system" evidence="10">
    <location>
        <position position="430"/>
    </location>
</feature>
<evidence type="ECO:0000259" key="14">
    <source>
        <dbReference type="PROSITE" id="PS50026"/>
    </source>
</evidence>
<dbReference type="PROSITE" id="PS00011">
    <property type="entry name" value="GLA_1"/>
    <property type="match status" value="1"/>
</dbReference>
<reference evidence="17" key="1">
    <citation type="submission" date="2025-08" db="UniProtKB">
        <authorList>
            <consortium name="Ensembl"/>
        </authorList>
    </citation>
    <scope>IDENTIFICATION</scope>
</reference>
<dbReference type="GO" id="GO:0005615">
    <property type="term" value="C:extracellular space"/>
    <property type="evidence" value="ECO:0007669"/>
    <property type="project" value="TreeGrafter"/>
</dbReference>
<dbReference type="InterPro" id="IPR043504">
    <property type="entry name" value="Peptidase_S1_PA_chymotrypsin"/>
</dbReference>
<dbReference type="PROSITE" id="PS50240">
    <property type="entry name" value="TRYPSIN_DOM"/>
    <property type="match status" value="1"/>
</dbReference>
<dbReference type="PROSITE" id="PS50998">
    <property type="entry name" value="GLA_2"/>
    <property type="match status" value="1"/>
</dbReference>
<keyword evidence="2" id="KW-0964">Secreted</keyword>
<evidence type="ECO:0000256" key="3">
    <source>
        <dbReference type="ARBA" id="ARBA00022536"/>
    </source>
</evidence>
<dbReference type="GO" id="GO:0005509">
    <property type="term" value="F:calcium ion binding"/>
    <property type="evidence" value="ECO:0007669"/>
    <property type="project" value="InterPro"/>
</dbReference>
<keyword evidence="3 11" id="KW-0245">EGF-like domain</keyword>
<dbReference type="STRING" id="409849.ENSPMGP00000022319"/>
<keyword evidence="5" id="KW-0732">Signal</keyword>
<evidence type="ECO:0000256" key="10">
    <source>
        <dbReference type="PIRSR" id="PIRSR001143-1"/>
    </source>
</evidence>
<dbReference type="Gene3D" id="4.10.740.10">
    <property type="entry name" value="Coagulation Factor IX"/>
    <property type="match status" value="1"/>
</dbReference>
<evidence type="ECO:0000256" key="12">
    <source>
        <dbReference type="RuleBase" id="RU363034"/>
    </source>
</evidence>
<dbReference type="PIRSF" id="PIRSF001143">
    <property type="entry name" value="Factor_X"/>
    <property type="match status" value="1"/>
</dbReference>
<accession>A0A3B4B0U2</accession>
<dbReference type="AlphaFoldDB" id="A0A3B4B0U2"/>
<reference evidence="17" key="2">
    <citation type="submission" date="2025-09" db="UniProtKB">
        <authorList>
            <consortium name="Ensembl"/>
        </authorList>
    </citation>
    <scope>IDENTIFICATION</scope>
</reference>
<keyword evidence="8 11" id="KW-1015">Disulfide bond</keyword>
<dbReference type="PROSITE" id="PS00022">
    <property type="entry name" value="EGF_1"/>
    <property type="match status" value="1"/>
</dbReference>
<dbReference type="InterPro" id="IPR033116">
    <property type="entry name" value="TRYPSIN_SER"/>
</dbReference>
<dbReference type="InterPro" id="IPR001254">
    <property type="entry name" value="Trypsin_dom"/>
</dbReference>
<dbReference type="PANTHER" id="PTHR24278:SF25">
    <property type="entry name" value="COAGULATION FACTOR IX"/>
    <property type="match status" value="1"/>
</dbReference>
<dbReference type="PROSITE" id="PS50026">
    <property type="entry name" value="EGF_3"/>
    <property type="match status" value="1"/>
</dbReference>
<dbReference type="InterPro" id="IPR001314">
    <property type="entry name" value="Peptidase_S1A"/>
</dbReference>
<dbReference type="PRINTS" id="PR00001">
    <property type="entry name" value="GLABLOOD"/>
</dbReference>
<feature type="domain" description="Gla" evidence="16">
    <location>
        <begin position="42"/>
        <end position="88"/>
    </location>
</feature>
<feature type="compositionally biased region" description="Polar residues" evidence="13">
    <location>
        <begin position="192"/>
        <end position="215"/>
    </location>
</feature>
<keyword evidence="7 12" id="KW-0720">Serine protease</keyword>
<evidence type="ECO:0000256" key="1">
    <source>
        <dbReference type="ARBA" id="ARBA00004613"/>
    </source>
</evidence>
<organism evidence="17 18">
    <name type="scientific">Periophthalmus magnuspinnatus</name>
    <dbReference type="NCBI Taxonomy" id="409849"/>
    <lineage>
        <taxon>Eukaryota</taxon>
        <taxon>Metazoa</taxon>
        <taxon>Chordata</taxon>
        <taxon>Craniata</taxon>
        <taxon>Vertebrata</taxon>
        <taxon>Euteleostomi</taxon>
        <taxon>Actinopterygii</taxon>
        <taxon>Neopterygii</taxon>
        <taxon>Teleostei</taxon>
        <taxon>Neoteleostei</taxon>
        <taxon>Acanthomorphata</taxon>
        <taxon>Gobiaria</taxon>
        <taxon>Gobiiformes</taxon>
        <taxon>Gobioidei</taxon>
        <taxon>Gobiidae</taxon>
        <taxon>Oxudercinae</taxon>
        <taxon>Periophthalmus</taxon>
    </lineage>
</organism>
<comment type="caution">
    <text evidence="11">Lacks conserved residue(s) required for the propagation of feature annotation.</text>
</comment>
<comment type="subcellular location">
    <subcellularLocation>
        <location evidence="1">Secreted</location>
    </subcellularLocation>
</comment>
<evidence type="ECO:0000259" key="15">
    <source>
        <dbReference type="PROSITE" id="PS50240"/>
    </source>
</evidence>
<dbReference type="Gene3D" id="2.40.10.10">
    <property type="entry name" value="Trypsin-like serine proteases"/>
    <property type="match status" value="2"/>
</dbReference>
<dbReference type="InterPro" id="IPR000742">
    <property type="entry name" value="EGF"/>
</dbReference>
<dbReference type="PANTHER" id="PTHR24278">
    <property type="entry name" value="COAGULATION FACTOR"/>
    <property type="match status" value="1"/>
</dbReference>
<keyword evidence="9" id="KW-0325">Glycoprotein</keyword>
<dbReference type="FunFam" id="4.10.740.10:FF:000001">
    <property type="entry name" value="vitamin K-dependent protein S"/>
    <property type="match status" value="1"/>
</dbReference>
<evidence type="ECO:0000256" key="13">
    <source>
        <dbReference type="SAM" id="MobiDB-lite"/>
    </source>
</evidence>
<name>A0A3B4B0U2_9GOBI</name>
<dbReference type="Ensembl" id="ENSPMGT00000023766.1">
    <property type="protein sequence ID" value="ENSPMGP00000022319.1"/>
    <property type="gene ID" value="ENSPMGG00000018052.1"/>
</dbReference>
<dbReference type="InterPro" id="IPR035972">
    <property type="entry name" value="GLA-like_dom_SF"/>
</dbReference>
<dbReference type="InterPro" id="IPR017857">
    <property type="entry name" value="Coagulation_fac-like_Gla_dom"/>
</dbReference>
<evidence type="ECO:0000259" key="16">
    <source>
        <dbReference type="PROSITE" id="PS50998"/>
    </source>
</evidence>
<evidence type="ECO:0000256" key="5">
    <source>
        <dbReference type="ARBA" id="ARBA00022729"/>
    </source>
</evidence>
<dbReference type="Pfam" id="PF14670">
    <property type="entry name" value="FXa_inhibition"/>
    <property type="match status" value="1"/>
</dbReference>
<sequence>SHETEMWLVFYFLIDGSSDQSQPFPRMGALQVLTSAPRRRRANDHFLEEARPGDLERECYEEACSQEEASEIFQSREKTMEFWFRYKSVSRCISSPCLNGGLCSVDQGHVVCLCPPQFHGALCQTGEVCSYKNGGCMQYCSDLPGGAGVQCGCAEGYRLEEDGHDCSPTVAFPCGRQRNQDWIRGRSLLVPDQNQDQNQNRTENQTSPQTPTVWTGTERPLNASGPDLTSDLLQGAAGRGQGDGRIVGGTLEVSGGSPWTVLVRRTDGFGFCGGALLSERWVVSAAHCFQNTRADHITVGDVDKLRLDPEEQMVKVKKVLVHPHFHDFTLDSDVALLLLNSSVLLTSSTISACLPDPHLASYLLQVDSRGVVSGWGTTHYLGRSSRFLRKVALPVVSHETCSRSTEQVITDNMFCAGVVDASRDACSGDSGGPFVVHFRGTWFVTGVVSWGEQCATRGKYGVYTRLGNFLSWIRETMTQCIMGQFEGGALTGPKNRQRRFQSSVLDS</sequence>
<feature type="region of interest" description="Disordered" evidence="13">
    <location>
        <begin position="190"/>
        <end position="227"/>
    </location>
</feature>
<dbReference type="GO" id="GO:0004252">
    <property type="term" value="F:serine-type endopeptidase activity"/>
    <property type="evidence" value="ECO:0007669"/>
    <property type="project" value="InterPro"/>
</dbReference>
<dbReference type="GO" id="GO:0006508">
    <property type="term" value="P:proteolysis"/>
    <property type="evidence" value="ECO:0007669"/>
    <property type="project" value="UniProtKB-KW"/>
</dbReference>
<dbReference type="GO" id="GO:0007596">
    <property type="term" value="P:blood coagulation"/>
    <property type="evidence" value="ECO:0007669"/>
    <property type="project" value="InterPro"/>
</dbReference>
<dbReference type="Gene3D" id="2.10.25.10">
    <property type="entry name" value="Laminin"/>
    <property type="match status" value="2"/>
</dbReference>
<dbReference type="PROSITE" id="PS00135">
    <property type="entry name" value="TRYPSIN_SER"/>
    <property type="match status" value="1"/>
</dbReference>
<feature type="domain" description="EGF-like" evidence="14">
    <location>
        <begin position="88"/>
        <end position="124"/>
    </location>
</feature>
<evidence type="ECO:0000256" key="4">
    <source>
        <dbReference type="ARBA" id="ARBA00022670"/>
    </source>
</evidence>
<keyword evidence="6 12" id="KW-0378">Hydrolase</keyword>
<dbReference type="InterPro" id="IPR018114">
    <property type="entry name" value="TRYPSIN_HIS"/>
</dbReference>
<evidence type="ECO:0000313" key="18">
    <source>
        <dbReference type="Proteomes" id="UP000261520"/>
    </source>
</evidence>
<protein>
    <recommendedName>
        <fullName evidence="19">Coagulation factor VII, like</fullName>
    </recommendedName>
</protein>
<dbReference type="SUPFAM" id="SSF57196">
    <property type="entry name" value="EGF/Laminin"/>
    <property type="match status" value="1"/>
</dbReference>
<feature type="active site" description="Charge relay system" evidence="10">
    <location>
        <position position="287"/>
    </location>
</feature>
<evidence type="ECO:0008006" key="19">
    <source>
        <dbReference type="Google" id="ProtNLM"/>
    </source>
</evidence>
<dbReference type="PRINTS" id="PR00722">
    <property type="entry name" value="CHYMOTRYPSIN"/>
</dbReference>
<dbReference type="SUPFAM" id="SSF50494">
    <property type="entry name" value="Trypsin-like serine proteases"/>
    <property type="match status" value="1"/>
</dbReference>
<dbReference type="Proteomes" id="UP000261520">
    <property type="component" value="Unplaced"/>
</dbReference>
<evidence type="ECO:0000256" key="2">
    <source>
        <dbReference type="ARBA" id="ARBA00022525"/>
    </source>
</evidence>
<dbReference type="SMART" id="SM00069">
    <property type="entry name" value="GLA"/>
    <property type="match status" value="1"/>
</dbReference>
<dbReference type="InterPro" id="IPR012224">
    <property type="entry name" value="Pept_S1A_FX"/>
</dbReference>
<feature type="disulfide bond" evidence="11">
    <location>
        <begin position="114"/>
        <end position="123"/>
    </location>
</feature>
<dbReference type="Pfam" id="PF00089">
    <property type="entry name" value="Trypsin"/>
    <property type="match status" value="1"/>
</dbReference>
<evidence type="ECO:0000256" key="7">
    <source>
        <dbReference type="ARBA" id="ARBA00022825"/>
    </source>
</evidence>
<evidence type="ECO:0000256" key="6">
    <source>
        <dbReference type="ARBA" id="ARBA00022801"/>
    </source>
</evidence>
<feature type="active site" description="Charge relay system" evidence="10">
    <location>
        <position position="333"/>
    </location>
</feature>
<dbReference type="InterPro" id="IPR009003">
    <property type="entry name" value="Peptidase_S1_PA"/>
</dbReference>
<dbReference type="InterPro" id="IPR050442">
    <property type="entry name" value="Peptidase_S1_coag_factors"/>
</dbReference>
<dbReference type="SMART" id="SM00020">
    <property type="entry name" value="Tryp_SPc"/>
    <property type="match status" value="1"/>
</dbReference>
<evidence type="ECO:0000256" key="9">
    <source>
        <dbReference type="ARBA" id="ARBA00023180"/>
    </source>
</evidence>
<evidence type="ECO:0000313" key="17">
    <source>
        <dbReference type="Ensembl" id="ENSPMGP00000022319.1"/>
    </source>
</evidence>
<dbReference type="SUPFAM" id="SSF57630">
    <property type="entry name" value="GLA-domain"/>
    <property type="match status" value="1"/>
</dbReference>
<dbReference type="CDD" id="cd00054">
    <property type="entry name" value="EGF_CA"/>
    <property type="match status" value="1"/>
</dbReference>
<keyword evidence="18" id="KW-1185">Reference proteome</keyword>
<dbReference type="CDD" id="cd00190">
    <property type="entry name" value="Tryp_SPc"/>
    <property type="match status" value="1"/>
</dbReference>
<dbReference type="SMART" id="SM00181">
    <property type="entry name" value="EGF"/>
    <property type="match status" value="2"/>
</dbReference>
<dbReference type="FunFam" id="2.40.10.10:FF:000120">
    <property type="entry name" value="Putative serine protease"/>
    <property type="match status" value="1"/>
</dbReference>
<evidence type="ECO:0000256" key="8">
    <source>
        <dbReference type="ARBA" id="ARBA00023157"/>
    </source>
</evidence>
<keyword evidence="4 12" id="KW-0645">Protease</keyword>
<dbReference type="InterPro" id="IPR000294">
    <property type="entry name" value="GLA_domain"/>
</dbReference>
<dbReference type="Pfam" id="PF00594">
    <property type="entry name" value="Gla"/>
    <property type="match status" value="1"/>
</dbReference>
<proteinExistence type="predicted"/>
<dbReference type="PROSITE" id="PS00134">
    <property type="entry name" value="TRYPSIN_HIS"/>
    <property type="match status" value="1"/>
</dbReference>